<sequence>MSSGTSRLNTLYQAQVLSCVEYCSHLWDGSAKYQLDALDSVDHRARRLISDLANKKLQSFEHFEECAQDVFDLVSPSSF</sequence>
<evidence type="ECO:0000313" key="2">
    <source>
        <dbReference type="Proteomes" id="UP000838756"/>
    </source>
</evidence>
<gene>
    <name evidence="1" type="primary">jg21650</name>
    <name evidence="1" type="ORF">PAEG_LOCUS15192</name>
</gene>
<dbReference type="EMBL" id="CAKXAJ010025316">
    <property type="protein sequence ID" value="CAH2238038.1"/>
    <property type="molecule type" value="Genomic_DNA"/>
</dbReference>
<reference evidence="1" key="1">
    <citation type="submission" date="2022-03" db="EMBL/GenBank/DDBJ databases">
        <authorList>
            <person name="Lindestad O."/>
        </authorList>
    </citation>
    <scope>NUCLEOTIDE SEQUENCE</scope>
</reference>
<accession>A0A8S4RN51</accession>
<keyword evidence="2" id="KW-1185">Reference proteome</keyword>
<dbReference type="OrthoDB" id="7480422at2759"/>
<dbReference type="Proteomes" id="UP000838756">
    <property type="component" value="Unassembled WGS sequence"/>
</dbReference>
<protein>
    <submittedName>
        <fullName evidence="1">Jg21650 protein</fullName>
    </submittedName>
</protein>
<comment type="caution">
    <text evidence="1">The sequence shown here is derived from an EMBL/GenBank/DDBJ whole genome shotgun (WGS) entry which is preliminary data.</text>
</comment>
<evidence type="ECO:0000313" key="1">
    <source>
        <dbReference type="EMBL" id="CAH2238038.1"/>
    </source>
</evidence>
<organism evidence="1 2">
    <name type="scientific">Pararge aegeria aegeria</name>
    <dbReference type="NCBI Taxonomy" id="348720"/>
    <lineage>
        <taxon>Eukaryota</taxon>
        <taxon>Metazoa</taxon>
        <taxon>Ecdysozoa</taxon>
        <taxon>Arthropoda</taxon>
        <taxon>Hexapoda</taxon>
        <taxon>Insecta</taxon>
        <taxon>Pterygota</taxon>
        <taxon>Neoptera</taxon>
        <taxon>Endopterygota</taxon>
        <taxon>Lepidoptera</taxon>
        <taxon>Glossata</taxon>
        <taxon>Ditrysia</taxon>
        <taxon>Papilionoidea</taxon>
        <taxon>Nymphalidae</taxon>
        <taxon>Satyrinae</taxon>
        <taxon>Satyrini</taxon>
        <taxon>Parargina</taxon>
        <taxon>Pararge</taxon>
    </lineage>
</organism>
<dbReference type="AlphaFoldDB" id="A0A8S4RN51"/>
<name>A0A8S4RN51_9NEOP</name>
<proteinExistence type="predicted"/>